<comment type="caution">
    <text evidence="2">The sequence shown here is derived from an EMBL/GenBank/DDBJ whole genome shotgun (WGS) entry which is preliminary data.</text>
</comment>
<gene>
    <name evidence="2" type="ORF">DRP44_01135</name>
</gene>
<dbReference type="AlphaFoldDB" id="A0A660SAY1"/>
<organism evidence="2 3">
    <name type="scientific">candidate division TA06 bacterium</name>
    <dbReference type="NCBI Taxonomy" id="2250710"/>
    <lineage>
        <taxon>Bacteria</taxon>
        <taxon>Bacteria division TA06</taxon>
    </lineage>
</organism>
<proteinExistence type="predicted"/>
<evidence type="ECO:0008006" key="4">
    <source>
        <dbReference type="Google" id="ProtNLM"/>
    </source>
</evidence>
<accession>A0A660SAY1</accession>
<protein>
    <recommendedName>
        <fullName evidence="4">DUF4402 domain-containing protein</fullName>
    </recommendedName>
</protein>
<dbReference type="Proteomes" id="UP000282321">
    <property type="component" value="Unassembled WGS sequence"/>
</dbReference>
<feature type="signal peptide" evidence="1">
    <location>
        <begin position="1"/>
        <end position="19"/>
    </location>
</feature>
<sequence>MKKIALFVFIFLISLNANAREIKNLPITFKEPEIMGIELLTDKLDIGVVDPFKGTKELPGGIKIRVKSNVDWILYVMVMDDFRNEKGEKIPCNRFEIRTIRGKYHPLKKGEMYKIASRGDNCVTTDGVISIDVMFKLKMEDSPGNYFGNLNFILERNF</sequence>
<reference evidence="2 3" key="1">
    <citation type="submission" date="2018-06" db="EMBL/GenBank/DDBJ databases">
        <title>Extensive metabolic versatility and redundancy in microbially diverse, dynamic hydrothermal sediments.</title>
        <authorList>
            <person name="Dombrowski N."/>
            <person name="Teske A."/>
            <person name="Baker B.J."/>
        </authorList>
    </citation>
    <scope>NUCLEOTIDE SEQUENCE [LARGE SCALE GENOMIC DNA]</scope>
    <source>
        <strain evidence="2">B35_G9</strain>
    </source>
</reference>
<keyword evidence="1" id="KW-0732">Signal</keyword>
<feature type="chain" id="PRO_5024916609" description="DUF4402 domain-containing protein" evidence="1">
    <location>
        <begin position="20"/>
        <end position="158"/>
    </location>
</feature>
<name>A0A660SAY1_UNCT6</name>
<evidence type="ECO:0000256" key="1">
    <source>
        <dbReference type="SAM" id="SignalP"/>
    </source>
</evidence>
<evidence type="ECO:0000313" key="2">
    <source>
        <dbReference type="EMBL" id="RKX67899.1"/>
    </source>
</evidence>
<dbReference type="EMBL" id="QNBC01000007">
    <property type="protein sequence ID" value="RKX67899.1"/>
    <property type="molecule type" value="Genomic_DNA"/>
</dbReference>
<evidence type="ECO:0000313" key="3">
    <source>
        <dbReference type="Proteomes" id="UP000282321"/>
    </source>
</evidence>